<evidence type="ECO:0000313" key="4">
    <source>
        <dbReference type="Proteomes" id="UP001150907"/>
    </source>
</evidence>
<name>A0A9W8BME3_9FUNG</name>
<feature type="compositionally biased region" description="Polar residues" evidence="2">
    <location>
        <begin position="145"/>
        <end position="158"/>
    </location>
</feature>
<dbReference type="EMBL" id="JANBQF010000018">
    <property type="protein sequence ID" value="KAJ2007788.1"/>
    <property type="molecule type" value="Genomic_DNA"/>
</dbReference>
<feature type="compositionally biased region" description="Low complexity" evidence="2">
    <location>
        <begin position="31"/>
        <end position="42"/>
    </location>
</feature>
<feature type="region of interest" description="Disordered" evidence="2">
    <location>
        <begin position="23"/>
        <end position="68"/>
    </location>
</feature>
<keyword evidence="4" id="KW-1185">Reference proteome</keyword>
<dbReference type="PANTHER" id="PTHR15885">
    <property type="entry name" value="COILED-COIL DOMAIN-CONTAINING PROTEIN 174"/>
    <property type="match status" value="1"/>
</dbReference>
<feature type="compositionally biased region" description="Low complexity" evidence="2">
    <location>
        <begin position="187"/>
        <end position="206"/>
    </location>
</feature>
<dbReference type="Proteomes" id="UP001150907">
    <property type="component" value="Unassembled WGS sequence"/>
</dbReference>
<accession>A0A9W8BME3</accession>
<comment type="caution">
    <text evidence="3">The sequence shown here is derived from an EMBL/GenBank/DDBJ whole genome shotgun (WGS) entry which is preliminary data.</text>
</comment>
<dbReference type="PANTHER" id="PTHR15885:SF1">
    <property type="entry name" value="COILED-COIL DOMAIN-CONTAINING PROTEIN 174"/>
    <property type="match status" value="1"/>
</dbReference>
<feature type="compositionally biased region" description="Basic and acidic residues" evidence="2">
    <location>
        <begin position="260"/>
        <end position="276"/>
    </location>
</feature>
<dbReference type="GO" id="GO:0005634">
    <property type="term" value="C:nucleus"/>
    <property type="evidence" value="ECO:0007669"/>
    <property type="project" value="TreeGrafter"/>
</dbReference>
<proteinExistence type="predicted"/>
<reference evidence="3" key="1">
    <citation type="submission" date="2022-07" db="EMBL/GenBank/DDBJ databases">
        <title>Phylogenomic reconstructions and comparative analyses of Kickxellomycotina fungi.</title>
        <authorList>
            <person name="Reynolds N.K."/>
            <person name="Stajich J.E."/>
            <person name="Barry K."/>
            <person name="Grigoriev I.V."/>
            <person name="Crous P."/>
            <person name="Smith M.E."/>
        </authorList>
    </citation>
    <scope>NUCLEOTIDE SEQUENCE</scope>
    <source>
        <strain evidence="3">IMI 214461</strain>
    </source>
</reference>
<sequence length="287" mass="31798">MPKKQLSVGVPATLNLKAELERARQECKADSSNSKSKPKSSPYTCMGGQNMGVQSRAQKDKQALDSERLSRAFTDARARQILEEKAHLYDLLSTADSDASAIRESRLDEHRIAKILEESPVDFVSKQIEHLRRRSEHRKGDRDAASSSLGQTSHSDSASMVEVVDEFGRSRMVPRSEACKYRQRPGSAAVSSDTSSNSDSDASSGSERIPDRSSRGIGYYSLSLAPERRKEQISTLQQLHNNTVQVREETAISSINKQRQLLDQRRAQLRSSHERFVSSSAGAAHAP</sequence>
<feature type="compositionally biased region" description="Basic and acidic residues" evidence="2">
    <location>
        <begin position="57"/>
        <end position="68"/>
    </location>
</feature>
<keyword evidence="1" id="KW-0175">Coiled coil</keyword>
<protein>
    <submittedName>
        <fullName evidence="3">Uncharacterized protein</fullName>
    </submittedName>
</protein>
<feature type="region of interest" description="Disordered" evidence="2">
    <location>
        <begin position="131"/>
        <end position="160"/>
    </location>
</feature>
<organism evidence="3 4">
    <name type="scientific">Coemansia thaxteri</name>
    <dbReference type="NCBI Taxonomy" id="2663907"/>
    <lineage>
        <taxon>Eukaryota</taxon>
        <taxon>Fungi</taxon>
        <taxon>Fungi incertae sedis</taxon>
        <taxon>Zoopagomycota</taxon>
        <taxon>Kickxellomycotina</taxon>
        <taxon>Kickxellomycetes</taxon>
        <taxon>Kickxellales</taxon>
        <taxon>Kickxellaceae</taxon>
        <taxon>Coemansia</taxon>
    </lineage>
</organism>
<dbReference type="AlphaFoldDB" id="A0A9W8BME3"/>
<evidence type="ECO:0000313" key="3">
    <source>
        <dbReference type="EMBL" id="KAJ2007788.1"/>
    </source>
</evidence>
<dbReference type="InterPro" id="IPR025066">
    <property type="entry name" value="CCDC174-like"/>
</dbReference>
<dbReference type="OrthoDB" id="333551at2759"/>
<feature type="region of interest" description="Disordered" evidence="2">
    <location>
        <begin position="257"/>
        <end position="287"/>
    </location>
</feature>
<evidence type="ECO:0000256" key="2">
    <source>
        <dbReference type="SAM" id="MobiDB-lite"/>
    </source>
</evidence>
<evidence type="ECO:0000256" key="1">
    <source>
        <dbReference type="ARBA" id="ARBA00023054"/>
    </source>
</evidence>
<dbReference type="Pfam" id="PF13300">
    <property type="entry name" value="DUF4078"/>
    <property type="match status" value="1"/>
</dbReference>
<gene>
    <name evidence="3" type="ORF">H4R26_000586</name>
</gene>
<feature type="region of interest" description="Disordered" evidence="2">
    <location>
        <begin position="175"/>
        <end position="216"/>
    </location>
</feature>